<keyword evidence="3" id="KW-0285">Flavoprotein</keyword>
<sequence>MNLIEQLQQIVGANGVLTGDDVRSRPNHSWGRGECPAMAIVRPRTTEEVSRIMALCHAQEQRVVPWGGLTGLVDGITCEAGDLVLSMERMQNIEHCEPDAGTLRVQAGAVLQSVQDAAAEAGWQFAVDLGGRGSAQIGGLVATNAGGNAVVRYGMMREQVLGLEVVLADGRVMSSLNEVLKNNAGYDMKQLFIGSEGTLGIVTRAVLRLRPAANARQTAFLGMNSFDDVAALLRHLQSHLEGKLSSFEVMWANHYRFMVEELATHQTFLPVDYPYYVLVESEGQFPDREEALFTSVLGELMEEGTIADAVIAQSGQQAEQLWAMRDDVASLIEAMAPMAAFDISLPLRDMQTYVAAMEQGLAKRLPEARVVVFGHLGDGNIHLVVGNIPDHKAVEEVVYGELRNLGGSISAEHGIGLEKRDYLAYSKGEIEIDLMRTLKHALDPKGILNPGKVISA</sequence>
<evidence type="ECO:0000313" key="7">
    <source>
        <dbReference type="EMBL" id="PLW88026.1"/>
    </source>
</evidence>
<dbReference type="GO" id="GO:0016491">
    <property type="term" value="F:oxidoreductase activity"/>
    <property type="evidence" value="ECO:0007669"/>
    <property type="project" value="UniProtKB-KW"/>
</dbReference>
<dbReference type="PANTHER" id="PTHR43716">
    <property type="entry name" value="D-2-HYDROXYGLUTARATE DEHYDROGENASE, MITOCHONDRIAL"/>
    <property type="match status" value="1"/>
</dbReference>
<dbReference type="Gene3D" id="3.30.70.2190">
    <property type="match status" value="1"/>
</dbReference>
<accession>A0AAP8MHP7</accession>
<comment type="cofactor">
    <cofactor evidence="1">
        <name>FAD</name>
        <dbReference type="ChEBI" id="CHEBI:57692"/>
    </cofactor>
</comment>
<dbReference type="EMBL" id="PKUR01000001">
    <property type="protein sequence ID" value="PLW88026.1"/>
    <property type="molecule type" value="Genomic_DNA"/>
</dbReference>
<evidence type="ECO:0000256" key="3">
    <source>
        <dbReference type="ARBA" id="ARBA00022630"/>
    </source>
</evidence>
<dbReference type="Gene3D" id="3.30.70.2740">
    <property type="match status" value="1"/>
</dbReference>
<gene>
    <name evidence="7" type="ORF">C0029_05560</name>
</gene>
<dbReference type="InterPro" id="IPR006094">
    <property type="entry name" value="Oxid_FAD_bind_N"/>
</dbReference>
<dbReference type="GO" id="GO:0071949">
    <property type="term" value="F:FAD binding"/>
    <property type="evidence" value="ECO:0007669"/>
    <property type="project" value="InterPro"/>
</dbReference>
<dbReference type="FunFam" id="1.10.45.10:FF:000001">
    <property type="entry name" value="D-lactate dehydrogenase mitochondrial"/>
    <property type="match status" value="1"/>
</dbReference>
<dbReference type="PROSITE" id="PS51387">
    <property type="entry name" value="FAD_PCMH"/>
    <property type="match status" value="1"/>
</dbReference>
<keyword evidence="4" id="KW-0274">FAD</keyword>
<dbReference type="InterPro" id="IPR016164">
    <property type="entry name" value="FAD-linked_Oxase-like_C"/>
</dbReference>
<dbReference type="InterPro" id="IPR016169">
    <property type="entry name" value="FAD-bd_PCMH_sub2"/>
</dbReference>
<evidence type="ECO:0000259" key="6">
    <source>
        <dbReference type="PROSITE" id="PS51387"/>
    </source>
</evidence>
<dbReference type="SUPFAM" id="SSF56176">
    <property type="entry name" value="FAD-binding/transporter-associated domain-like"/>
    <property type="match status" value="1"/>
</dbReference>
<dbReference type="RefSeq" id="WP_084199888.1">
    <property type="nucleotide sequence ID" value="NZ_BMYL01000005.1"/>
</dbReference>
<dbReference type="GO" id="GO:0022904">
    <property type="term" value="P:respiratory electron transport chain"/>
    <property type="evidence" value="ECO:0007669"/>
    <property type="project" value="TreeGrafter"/>
</dbReference>
<comment type="similarity">
    <text evidence="2">Belongs to the FAD-binding oxidoreductase/transferase type 4 family.</text>
</comment>
<keyword evidence="5" id="KW-0560">Oxidoreductase</keyword>
<dbReference type="Gene3D" id="1.10.45.10">
    <property type="entry name" value="Vanillyl-alcohol Oxidase, Chain A, domain 4"/>
    <property type="match status" value="1"/>
</dbReference>
<dbReference type="InterPro" id="IPR016171">
    <property type="entry name" value="Vanillyl_alc_oxidase_C-sub2"/>
</dbReference>
<reference evidence="7 8" key="1">
    <citation type="submission" date="2018-01" db="EMBL/GenBank/DDBJ databases">
        <title>The draft genome sequence of Halioglobus japonicus S1-36.</title>
        <authorList>
            <person name="Du Z.-J."/>
            <person name="Shi M.-J."/>
        </authorList>
    </citation>
    <scope>NUCLEOTIDE SEQUENCE [LARGE SCALE GENOMIC DNA]</scope>
    <source>
        <strain evidence="7 8">S1-36</strain>
    </source>
</reference>
<dbReference type="InterPro" id="IPR036318">
    <property type="entry name" value="FAD-bd_PCMH-like_sf"/>
</dbReference>
<dbReference type="SUPFAM" id="SSF55103">
    <property type="entry name" value="FAD-linked oxidases, C-terminal domain"/>
    <property type="match status" value="1"/>
</dbReference>
<dbReference type="InterPro" id="IPR051264">
    <property type="entry name" value="FAD-oxidored/transferase_4"/>
</dbReference>
<dbReference type="Pfam" id="PF01565">
    <property type="entry name" value="FAD_binding_4"/>
    <property type="match status" value="1"/>
</dbReference>
<proteinExistence type="inferred from homology"/>
<dbReference type="Pfam" id="PF02913">
    <property type="entry name" value="FAD-oxidase_C"/>
    <property type="match status" value="1"/>
</dbReference>
<dbReference type="InterPro" id="IPR016167">
    <property type="entry name" value="FAD-bd_PCMH_sub1"/>
</dbReference>
<name>A0AAP8MHP7_9GAMM</name>
<dbReference type="InterPro" id="IPR016166">
    <property type="entry name" value="FAD-bd_PCMH"/>
</dbReference>
<dbReference type="KEGG" id="hja:BST95_12625"/>
<evidence type="ECO:0000256" key="1">
    <source>
        <dbReference type="ARBA" id="ARBA00001974"/>
    </source>
</evidence>
<feature type="domain" description="FAD-binding PCMH-type" evidence="6">
    <location>
        <begin position="33"/>
        <end position="212"/>
    </location>
</feature>
<protein>
    <submittedName>
        <fullName evidence="7">FAD-binding oxidoreductase</fullName>
    </submittedName>
</protein>
<keyword evidence="8" id="KW-1185">Reference proteome</keyword>
<dbReference type="InterPro" id="IPR004113">
    <property type="entry name" value="FAD-bd_oxidored_4_C"/>
</dbReference>
<evidence type="ECO:0000256" key="2">
    <source>
        <dbReference type="ARBA" id="ARBA00008000"/>
    </source>
</evidence>
<dbReference type="PANTHER" id="PTHR43716:SF1">
    <property type="entry name" value="D-2-HYDROXYGLUTARATE DEHYDROGENASE, MITOCHONDRIAL"/>
    <property type="match status" value="1"/>
</dbReference>
<evidence type="ECO:0000313" key="8">
    <source>
        <dbReference type="Proteomes" id="UP000235162"/>
    </source>
</evidence>
<dbReference type="Proteomes" id="UP000235162">
    <property type="component" value="Unassembled WGS sequence"/>
</dbReference>
<dbReference type="AlphaFoldDB" id="A0AAP8MHP7"/>
<organism evidence="7 8">
    <name type="scientific">Halioglobus japonicus</name>
    <dbReference type="NCBI Taxonomy" id="930805"/>
    <lineage>
        <taxon>Bacteria</taxon>
        <taxon>Pseudomonadati</taxon>
        <taxon>Pseudomonadota</taxon>
        <taxon>Gammaproteobacteria</taxon>
        <taxon>Cellvibrionales</taxon>
        <taxon>Halieaceae</taxon>
        <taxon>Halioglobus</taxon>
    </lineage>
</organism>
<dbReference type="Gene3D" id="3.30.465.10">
    <property type="match status" value="1"/>
</dbReference>
<evidence type="ECO:0000256" key="5">
    <source>
        <dbReference type="ARBA" id="ARBA00023002"/>
    </source>
</evidence>
<dbReference type="Gene3D" id="3.30.43.10">
    <property type="entry name" value="Uridine Diphospho-n-acetylenolpyruvylglucosamine Reductase, domain 2"/>
    <property type="match status" value="1"/>
</dbReference>
<evidence type="ECO:0000256" key="4">
    <source>
        <dbReference type="ARBA" id="ARBA00022827"/>
    </source>
</evidence>
<comment type="caution">
    <text evidence="7">The sequence shown here is derived from an EMBL/GenBank/DDBJ whole genome shotgun (WGS) entry which is preliminary data.</text>
</comment>